<protein>
    <recommendedName>
        <fullName evidence="6">Extradiol ring-cleavage dioxygenase class III enzyme subunit B domain-containing protein</fullName>
    </recommendedName>
</protein>
<keyword evidence="4" id="KW-0862">Zinc</keyword>
<dbReference type="Gene3D" id="3.40.830.10">
    <property type="entry name" value="LigB-like"/>
    <property type="match status" value="1"/>
</dbReference>
<dbReference type="GO" id="GO:0008198">
    <property type="term" value="F:ferrous iron binding"/>
    <property type="evidence" value="ECO:0007669"/>
    <property type="project" value="InterPro"/>
</dbReference>
<evidence type="ECO:0000313" key="8">
    <source>
        <dbReference type="Proteomes" id="UP000027037"/>
    </source>
</evidence>
<comment type="caution">
    <text evidence="7">The sequence shown here is derived from an EMBL/GenBank/DDBJ whole genome shotgun (WGS) entry which is preliminary data.</text>
</comment>
<sequence>MAGSPALAEAIRQTLIRTGFEAHVHPTRGLDHGAWVPLQLIYPKADIPVLQLSISMNQTPEWHYRLGKALASYRDEGVLIIGSGALTHNLRALFTTPFELESPVPDWVSTFADWVDEKTLAGDDTAVLNALEMGPHGLTNHPTPEHILPLFVALGAGCEGPRQLLHKSTTYGVLRMDAFAFGAHVQAA</sequence>
<dbReference type="AlphaFoldDB" id="A0A062U901"/>
<evidence type="ECO:0000256" key="4">
    <source>
        <dbReference type="ARBA" id="ARBA00022833"/>
    </source>
</evidence>
<evidence type="ECO:0000256" key="3">
    <source>
        <dbReference type="ARBA" id="ARBA00022723"/>
    </source>
</evidence>
<reference evidence="7 8" key="1">
    <citation type="journal article" date="2014" name="Antonie Van Leeuwenhoek">
        <title>Hyphomonas beringensis sp. nov. and Hyphomonas chukchiensis sp. nov., isolated from surface seawater of the Bering Sea and Chukchi Sea.</title>
        <authorList>
            <person name="Li C."/>
            <person name="Lai Q."/>
            <person name="Li G."/>
            <person name="Dong C."/>
            <person name="Wang J."/>
            <person name="Liao Y."/>
            <person name="Shao Z."/>
        </authorList>
    </citation>
    <scope>NUCLEOTIDE SEQUENCE [LARGE SCALE GENOMIC DNA]</scope>
    <source>
        <strain evidence="7 8">25B14_1</strain>
    </source>
</reference>
<evidence type="ECO:0000256" key="2">
    <source>
        <dbReference type="ARBA" id="ARBA00007581"/>
    </source>
</evidence>
<dbReference type="PATRIC" id="fig|1280946.3.peg.2051"/>
<dbReference type="SUPFAM" id="SSF53213">
    <property type="entry name" value="LigB-like"/>
    <property type="match status" value="1"/>
</dbReference>
<evidence type="ECO:0000259" key="6">
    <source>
        <dbReference type="Pfam" id="PF02900"/>
    </source>
</evidence>
<dbReference type="STRING" id="1280946.HY29_15250"/>
<evidence type="ECO:0000256" key="1">
    <source>
        <dbReference type="ARBA" id="ARBA00001947"/>
    </source>
</evidence>
<dbReference type="PANTHER" id="PTHR30096:SF0">
    <property type="entry name" value="4,5-DOPA DIOXYGENASE EXTRADIOL-LIKE PROTEIN"/>
    <property type="match status" value="1"/>
</dbReference>
<keyword evidence="3" id="KW-0479">Metal-binding</keyword>
<dbReference type="Proteomes" id="UP000027037">
    <property type="component" value="Unassembled WGS sequence"/>
</dbReference>
<dbReference type="EMBL" id="AWFF01000041">
    <property type="protein sequence ID" value="KCZ54193.1"/>
    <property type="molecule type" value="Genomic_DNA"/>
</dbReference>
<dbReference type="GO" id="GO:0016702">
    <property type="term" value="F:oxidoreductase activity, acting on single donors with incorporation of molecular oxygen, incorporation of two atoms of oxygen"/>
    <property type="evidence" value="ECO:0007669"/>
    <property type="project" value="UniProtKB-ARBA"/>
</dbReference>
<keyword evidence="5" id="KW-0560">Oxidoreductase</keyword>
<dbReference type="GO" id="GO:0008270">
    <property type="term" value="F:zinc ion binding"/>
    <property type="evidence" value="ECO:0007669"/>
    <property type="project" value="InterPro"/>
</dbReference>
<dbReference type="Pfam" id="PF02900">
    <property type="entry name" value="LigB"/>
    <property type="match status" value="1"/>
</dbReference>
<evidence type="ECO:0000256" key="5">
    <source>
        <dbReference type="ARBA" id="ARBA00023002"/>
    </source>
</evidence>
<dbReference type="eggNOG" id="COG3384">
    <property type="taxonomic scope" value="Bacteria"/>
</dbReference>
<dbReference type="InterPro" id="IPR004183">
    <property type="entry name" value="Xdiol_dOase_suB"/>
</dbReference>
<proteinExistence type="inferred from homology"/>
<comment type="cofactor">
    <cofactor evidence="1">
        <name>Zn(2+)</name>
        <dbReference type="ChEBI" id="CHEBI:29105"/>
    </cofactor>
</comment>
<evidence type="ECO:0000313" key="7">
    <source>
        <dbReference type="EMBL" id="KCZ54193.1"/>
    </source>
</evidence>
<keyword evidence="8" id="KW-1185">Reference proteome</keyword>
<organism evidence="7 8">
    <name type="scientific">Hyphomonas beringensis</name>
    <dbReference type="NCBI Taxonomy" id="1280946"/>
    <lineage>
        <taxon>Bacteria</taxon>
        <taxon>Pseudomonadati</taxon>
        <taxon>Pseudomonadota</taxon>
        <taxon>Alphaproteobacteria</taxon>
        <taxon>Hyphomonadales</taxon>
        <taxon>Hyphomonadaceae</taxon>
        <taxon>Hyphomonas</taxon>
    </lineage>
</organism>
<name>A0A062U901_9PROT</name>
<comment type="similarity">
    <text evidence="2">Belongs to the DODA-type extradiol aromatic ring-opening dioxygenase family.</text>
</comment>
<gene>
    <name evidence="7" type="ORF">HY29_15250</name>
</gene>
<dbReference type="InterPro" id="IPR014436">
    <property type="entry name" value="Extradiol_dOase_DODA"/>
</dbReference>
<accession>A0A062U901</accession>
<feature type="domain" description="Extradiol ring-cleavage dioxygenase class III enzyme subunit B" evidence="6">
    <location>
        <begin position="2"/>
        <end position="168"/>
    </location>
</feature>
<dbReference type="PANTHER" id="PTHR30096">
    <property type="entry name" value="4,5-DOPA DIOXYGENASE EXTRADIOL-LIKE PROTEIN"/>
    <property type="match status" value="1"/>
</dbReference>
<dbReference type="CDD" id="cd07363">
    <property type="entry name" value="45_DOPA_Dioxygenase"/>
    <property type="match status" value="1"/>
</dbReference>